<accession>G0N1J3</accession>
<sequence>MDFLFEGISDGEDNETEEERIAREAKEEAEREEQRLRRNAEMDRAREERLAKKKAEEERWYPKQQRVLELEEYFEQHSLLLPEGDKQEFVEFLPKFAELIKKDANTMKKMEAVKDEQGLKSVLSGWYDRLNNLTENEMDRLNEWLVKFEKQVLGALRQRINIKAADSSQRVFTFFEQLIERTLHRKMRRITADEVQKKLRQKDLERRAITREESRRSLESINMPDLPEELVAQLADLSFRAVGQRNRGASSEPVQFRLPRPLRQEVLAQFADHFVPINPSEQPNQVSSDDEEDDDDDVQVVDRGDIPDVIDWSRDTPENRPKSINYDKATKTQREEHRRQRYRDARAKSVKFVDYKSPKNTMRIFMKPNGYINRLEDDGPRTDFVDLSLKDAQEVLAKIPRPLVAWHTYDPDMNNPSYAGQRKLTVFRDHEFLQGYSGNLLGRFWIIRKAYDPHDDHQWETHSKKCCSGLLHDYDKTDMNILFSDILEREYKELFRSNRRRKMPRISGQREQREPMNGVLLLTDWRLFFLEQEALINASVRFMPTNIGNAFFESMTAYLVELINDPNLEIHTIIFAFGGSPNFKKKAFQKFWQKLIKETLKSIDVVWTAQDWLDGLDNVTEEDRAQLTDFNGYVKKIFDIMRETGHRYFAYMDWFSSICFFHCNGVYFTNHKRKTPSYKENSGRFPRLCDIFPEARQ</sequence>
<evidence type="ECO:0000313" key="3">
    <source>
        <dbReference type="Proteomes" id="UP000008068"/>
    </source>
</evidence>
<dbReference type="OrthoDB" id="5816888at2759"/>
<feature type="compositionally biased region" description="Acidic residues" evidence="1">
    <location>
        <begin position="9"/>
        <end position="18"/>
    </location>
</feature>
<feature type="compositionally biased region" description="Acidic residues" evidence="1">
    <location>
        <begin position="288"/>
        <end position="299"/>
    </location>
</feature>
<dbReference type="STRING" id="135651.G0N1J3"/>
<dbReference type="OMA" id="IEFHTII"/>
<evidence type="ECO:0000256" key="1">
    <source>
        <dbReference type="SAM" id="MobiDB-lite"/>
    </source>
</evidence>
<feature type="compositionally biased region" description="Basic and acidic residues" evidence="1">
    <location>
        <begin position="19"/>
        <end position="49"/>
    </location>
</feature>
<dbReference type="AlphaFoldDB" id="G0N1J3"/>
<protein>
    <submittedName>
        <fullName evidence="2">Uncharacterized protein</fullName>
    </submittedName>
</protein>
<evidence type="ECO:0000313" key="2">
    <source>
        <dbReference type="EMBL" id="EGT50095.1"/>
    </source>
</evidence>
<organism evidence="3">
    <name type="scientific">Caenorhabditis brenneri</name>
    <name type="common">Nematode worm</name>
    <dbReference type="NCBI Taxonomy" id="135651"/>
    <lineage>
        <taxon>Eukaryota</taxon>
        <taxon>Metazoa</taxon>
        <taxon>Ecdysozoa</taxon>
        <taxon>Nematoda</taxon>
        <taxon>Chromadorea</taxon>
        <taxon>Rhabditida</taxon>
        <taxon>Rhabditina</taxon>
        <taxon>Rhabditomorpha</taxon>
        <taxon>Rhabditoidea</taxon>
        <taxon>Rhabditidae</taxon>
        <taxon>Peloderinae</taxon>
        <taxon>Caenorhabditis</taxon>
    </lineage>
</organism>
<reference evidence="3" key="1">
    <citation type="submission" date="2011-07" db="EMBL/GenBank/DDBJ databases">
        <authorList>
            <consortium name="Caenorhabditis brenneri Sequencing and Analysis Consortium"/>
            <person name="Wilson R.K."/>
        </authorList>
    </citation>
    <scope>NUCLEOTIDE SEQUENCE [LARGE SCALE GENOMIC DNA]</scope>
    <source>
        <strain evidence="3">PB2801</strain>
    </source>
</reference>
<feature type="region of interest" description="Disordered" evidence="1">
    <location>
        <begin position="1"/>
        <end position="49"/>
    </location>
</feature>
<feature type="compositionally biased region" description="Basic and acidic residues" evidence="1">
    <location>
        <begin position="300"/>
        <end position="321"/>
    </location>
</feature>
<name>G0N1J3_CAEBE</name>
<feature type="region of interest" description="Disordered" evidence="1">
    <location>
        <begin position="274"/>
        <end position="343"/>
    </location>
</feature>
<feature type="compositionally biased region" description="Basic and acidic residues" evidence="1">
    <location>
        <begin position="328"/>
        <end position="343"/>
    </location>
</feature>
<dbReference type="eggNOG" id="ENOG502TFWR">
    <property type="taxonomic scope" value="Eukaryota"/>
</dbReference>
<dbReference type="EMBL" id="GL379827">
    <property type="protein sequence ID" value="EGT50095.1"/>
    <property type="molecule type" value="Genomic_DNA"/>
</dbReference>
<gene>
    <name evidence="2" type="ORF">CAEBREN_02555</name>
</gene>
<dbReference type="HOGENOM" id="CLU_378230_0_0_1"/>
<dbReference type="InParanoid" id="G0N1J3"/>
<dbReference type="Proteomes" id="UP000008068">
    <property type="component" value="Unassembled WGS sequence"/>
</dbReference>
<dbReference type="FunCoup" id="G0N1J3">
    <property type="interactions" value="2212"/>
</dbReference>
<proteinExistence type="predicted"/>
<keyword evidence="3" id="KW-1185">Reference proteome</keyword>